<evidence type="ECO:0000313" key="1">
    <source>
        <dbReference type="EMBL" id="CAF9908901.1"/>
    </source>
</evidence>
<organism evidence="1 2">
    <name type="scientific">Heterodermia speciosa</name>
    <dbReference type="NCBI Taxonomy" id="116794"/>
    <lineage>
        <taxon>Eukaryota</taxon>
        <taxon>Fungi</taxon>
        <taxon>Dikarya</taxon>
        <taxon>Ascomycota</taxon>
        <taxon>Pezizomycotina</taxon>
        <taxon>Lecanoromycetes</taxon>
        <taxon>OSLEUM clade</taxon>
        <taxon>Lecanoromycetidae</taxon>
        <taxon>Caliciales</taxon>
        <taxon>Physciaceae</taxon>
        <taxon>Heterodermia</taxon>
    </lineage>
</organism>
<gene>
    <name evidence="1" type="ORF">HETSPECPRED_008763</name>
</gene>
<evidence type="ECO:0000313" key="2">
    <source>
        <dbReference type="Proteomes" id="UP000664521"/>
    </source>
</evidence>
<reference evidence="1" key="1">
    <citation type="submission" date="2021-03" db="EMBL/GenBank/DDBJ databases">
        <authorList>
            <person name="Tagirdzhanova G."/>
        </authorList>
    </citation>
    <scope>NUCLEOTIDE SEQUENCE</scope>
</reference>
<dbReference type="Proteomes" id="UP000664521">
    <property type="component" value="Unassembled WGS sequence"/>
</dbReference>
<comment type="caution">
    <text evidence="1">The sequence shown here is derived from an EMBL/GenBank/DDBJ whole genome shotgun (WGS) entry which is preliminary data.</text>
</comment>
<dbReference type="AlphaFoldDB" id="A0A8H3EU37"/>
<accession>A0A8H3EU37</accession>
<sequence length="197" mass="21881">MLPREGLDFVAVKFVLLWTGNIVGEIHFARASDIQDGIAGNGSLELKESTQPSTLAPSNDFEQTPILNFPNFTDTSNDGVKIYCRLGGYDLEPNDVYRLIISALSSIAPVPATQRIPKFRTEADYGSLRINFERPHPIRRYPPFLEATHAIKALGALPQFMLDKGLFSEVDVRIEVSDVVVAEGEMALRRRPHISGQ</sequence>
<proteinExistence type="predicted"/>
<keyword evidence="2" id="KW-1185">Reference proteome</keyword>
<protein>
    <submittedName>
        <fullName evidence="1">Uncharacterized protein</fullName>
    </submittedName>
</protein>
<name>A0A8H3EU37_9LECA</name>
<dbReference type="EMBL" id="CAJPDS010000007">
    <property type="protein sequence ID" value="CAF9908901.1"/>
    <property type="molecule type" value="Genomic_DNA"/>
</dbReference>